<comment type="caution">
    <text evidence="3">The sequence shown here is derived from an EMBL/GenBank/DDBJ whole genome shotgun (WGS) entry which is preliminary data.</text>
</comment>
<feature type="signal peptide" evidence="2">
    <location>
        <begin position="1"/>
        <end position="23"/>
    </location>
</feature>
<dbReference type="AlphaFoldDB" id="A0ABD2XNN5"/>
<accession>A0ABD2XNN5</accession>
<evidence type="ECO:0000313" key="4">
    <source>
        <dbReference type="Proteomes" id="UP001627154"/>
    </source>
</evidence>
<dbReference type="Proteomes" id="UP001627154">
    <property type="component" value="Unassembled WGS sequence"/>
</dbReference>
<name>A0ABD2XNN5_9HYME</name>
<feature type="region of interest" description="Disordered" evidence="1">
    <location>
        <begin position="177"/>
        <end position="209"/>
    </location>
</feature>
<organism evidence="3 4">
    <name type="scientific">Trichogramma kaykai</name>
    <dbReference type="NCBI Taxonomy" id="54128"/>
    <lineage>
        <taxon>Eukaryota</taxon>
        <taxon>Metazoa</taxon>
        <taxon>Ecdysozoa</taxon>
        <taxon>Arthropoda</taxon>
        <taxon>Hexapoda</taxon>
        <taxon>Insecta</taxon>
        <taxon>Pterygota</taxon>
        <taxon>Neoptera</taxon>
        <taxon>Endopterygota</taxon>
        <taxon>Hymenoptera</taxon>
        <taxon>Apocrita</taxon>
        <taxon>Proctotrupomorpha</taxon>
        <taxon>Chalcidoidea</taxon>
        <taxon>Trichogrammatidae</taxon>
        <taxon>Trichogramma</taxon>
    </lineage>
</organism>
<keyword evidence="4" id="KW-1185">Reference proteome</keyword>
<keyword evidence="2" id="KW-0732">Signal</keyword>
<proteinExistence type="predicted"/>
<dbReference type="EMBL" id="JBJJXI010000019">
    <property type="protein sequence ID" value="KAL3406376.1"/>
    <property type="molecule type" value="Genomic_DNA"/>
</dbReference>
<feature type="region of interest" description="Disordered" evidence="1">
    <location>
        <begin position="23"/>
        <end position="53"/>
    </location>
</feature>
<feature type="compositionally biased region" description="Polar residues" evidence="1">
    <location>
        <begin position="140"/>
        <end position="150"/>
    </location>
</feature>
<reference evidence="3 4" key="1">
    <citation type="journal article" date="2024" name="bioRxiv">
        <title>A reference genome for Trichogramma kaykai: A tiny desert-dwelling parasitoid wasp with competing sex-ratio distorters.</title>
        <authorList>
            <person name="Culotta J."/>
            <person name="Lindsey A.R."/>
        </authorList>
    </citation>
    <scope>NUCLEOTIDE SEQUENCE [LARGE SCALE GENOMIC DNA]</scope>
    <source>
        <strain evidence="3 4">KSX58</strain>
    </source>
</reference>
<protein>
    <submittedName>
        <fullName evidence="3">Uncharacterized protein</fullName>
    </submittedName>
</protein>
<feature type="compositionally biased region" description="Polar residues" evidence="1">
    <location>
        <begin position="36"/>
        <end position="50"/>
    </location>
</feature>
<gene>
    <name evidence="3" type="ORF">TKK_001713</name>
</gene>
<feature type="region of interest" description="Disordered" evidence="1">
    <location>
        <begin position="124"/>
        <end position="152"/>
    </location>
</feature>
<feature type="compositionally biased region" description="Low complexity" evidence="1">
    <location>
        <begin position="193"/>
        <end position="209"/>
    </location>
</feature>
<evidence type="ECO:0000256" key="2">
    <source>
        <dbReference type="SAM" id="SignalP"/>
    </source>
</evidence>
<feature type="chain" id="PRO_5044777824" evidence="2">
    <location>
        <begin position="24"/>
        <end position="223"/>
    </location>
</feature>
<evidence type="ECO:0000256" key="1">
    <source>
        <dbReference type="SAM" id="MobiDB-lite"/>
    </source>
</evidence>
<evidence type="ECO:0000313" key="3">
    <source>
        <dbReference type="EMBL" id="KAL3406376.1"/>
    </source>
</evidence>
<feature type="compositionally biased region" description="Low complexity" evidence="1">
    <location>
        <begin position="24"/>
        <end position="35"/>
    </location>
</feature>
<sequence>MRKSIILCLAFAVLSLALDRSTASSSSSSSSSSESIGNNDDATGSSSGSPDSRLERVYVKQETGFDGKVHSIRFSLDPVEADTRLNERQPRLSTATMDATFGRQSKRPARLTDISEKRINAFDDASLSTASEPKSKRSLDQQAPTVNNNNDFHDLDVAESKVFRPLFVYRQQVARRLKARNDRRDRASKRSSKSQPQTPQSQRRARPSIYNYYYPNSYFPYTY</sequence>